<organism evidence="1 2">
    <name type="scientific">Steroidobacter denitrificans</name>
    <dbReference type="NCBI Taxonomy" id="465721"/>
    <lineage>
        <taxon>Bacteria</taxon>
        <taxon>Pseudomonadati</taxon>
        <taxon>Pseudomonadota</taxon>
        <taxon>Gammaproteobacteria</taxon>
        <taxon>Steroidobacterales</taxon>
        <taxon>Steroidobacteraceae</taxon>
        <taxon>Steroidobacter</taxon>
    </lineage>
</organism>
<dbReference type="STRING" id="465721.ACG33_12485"/>
<evidence type="ECO:0000313" key="2">
    <source>
        <dbReference type="Proteomes" id="UP000070250"/>
    </source>
</evidence>
<dbReference type="EMBL" id="CP011971">
    <property type="protein sequence ID" value="AMN47899.1"/>
    <property type="molecule type" value="Genomic_DNA"/>
</dbReference>
<keyword evidence="2" id="KW-1185">Reference proteome</keyword>
<accession>A0A127FDX2</accession>
<dbReference type="KEGG" id="sdf:ACG33_12485"/>
<gene>
    <name evidence="1" type="ORF">ACG33_12485</name>
</gene>
<dbReference type="RefSeq" id="WP_066921647.1">
    <property type="nucleotide sequence ID" value="NZ_CP011971.1"/>
</dbReference>
<name>A0A127FDX2_STEDE</name>
<reference evidence="1 2" key="1">
    <citation type="submission" date="2015-06" db="EMBL/GenBank/DDBJ databases">
        <title>A Comprehensive Approach to Explore the Metabolic and Phylogenetic Diversity of Bacterial Steroid Degradation in the Environment: Testosterone as an Example.</title>
        <authorList>
            <person name="Yang F.-C."/>
            <person name="Chen Y.-L."/>
            <person name="Yu C.-P."/>
            <person name="Tang S.-L."/>
            <person name="Wang P.-H."/>
            <person name="Ismail W."/>
            <person name="Wang C.-H."/>
            <person name="Yang C.-Y."/>
            <person name="Chiang Y.-R."/>
        </authorList>
    </citation>
    <scope>NUCLEOTIDE SEQUENCE [LARGE SCALE GENOMIC DNA]</scope>
    <source>
        <strain evidence="1 2">DSM 18526</strain>
    </source>
</reference>
<dbReference type="AlphaFoldDB" id="A0A127FDX2"/>
<sequence>MQPLNEQLAALHAELARTRSVDPQTRELLIALLTDITRLLGQSASAIEQQSRTARLNELAVQFEAEHPALGRALRQVVDTLSKAGI</sequence>
<evidence type="ECO:0008006" key="3">
    <source>
        <dbReference type="Google" id="ProtNLM"/>
    </source>
</evidence>
<proteinExistence type="predicted"/>
<dbReference type="InterPro" id="IPR025516">
    <property type="entry name" value="DUF4404"/>
</dbReference>
<dbReference type="Proteomes" id="UP000070250">
    <property type="component" value="Chromosome"/>
</dbReference>
<evidence type="ECO:0000313" key="1">
    <source>
        <dbReference type="EMBL" id="AMN47899.1"/>
    </source>
</evidence>
<protein>
    <recommendedName>
        <fullName evidence="3">DUF4404 domain-containing protein</fullName>
    </recommendedName>
</protein>
<dbReference type="Pfam" id="PF14357">
    <property type="entry name" value="DUF4404"/>
    <property type="match status" value="1"/>
</dbReference>